<keyword evidence="1" id="KW-1133">Transmembrane helix</keyword>
<accession>K4KG35</accession>
<keyword evidence="1" id="KW-0812">Transmembrane</keyword>
<organism evidence="2 3">
    <name type="scientific">Simiduia agarivorans (strain DSM 21679 / JCM 13881 / BCRC 17597 / SA1)</name>
    <dbReference type="NCBI Taxonomy" id="1117647"/>
    <lineage>
        <taxon>Bacteria</taxon>
        <taxon>Pseudomonadati</taxon>
        <taxon>Pseudomonadota</taxon>
        <taxon>Gammaproteobacteria</taxon>
        <taxon>Cellvibrionales</taxon>
        <taxon>Cellvibrionaceae</taxon>
        <taxon>Simiduia</taxon>
    </lineage>
</organism>
<evidence type="ECO:0000313" key="2">
    <source>
        <dbReference type="EMBL" id="AFU98049.2"/>
    </source>
</evidence>
<dbReference type="KEGG" id="saga:M5M_04210"/>
<dbReference type="HOGENOM" id="CLU_080973_1_0_6"/>
<dbReference type="InterPro" id="IPR012902">
    <property type="entry name" value="N_methyl_site"/>
</dbReference>
<evidence type="ECO:0000313" key="3">
    <source>
        <dbReference type="Proteomes" id="UP000000466"/>
    </source>
</evidence>
<evidence type="ECO:0000256" key="1">
    <source>
        <dbReference type="SAM" id="Phobius"/>
    </source>
</evidence>
<sequence length="261" mass="27526">MRRAAGATLVELVIVLVVLGIVAALSSSFVVTAVTAYNQAAERNKLILRGRAVIERMHRQLRIALPYSVRISASGNCLEFMQLTAGANYLGLLPDASNGAPATSVIDTAPFVLGLGNASHVAVGAMAASEIYTTATVASRTGISGLNGSPATQISLASAHRFIRNSINERVYLMKDPERFCFEGNSLLHYSGYGLLTGLLTDADPGGQRALLSEDINAGAPTFSLSPATESRSALVDVNFGVSRNGETVSFNQQMLIRNVP</sequence>
<name>K4KG35_SIMAS</name>
<dbReference type="STRING" id="1117647.M5M_04210"/>
<dbReference type="OrthoDB" id="9788802at2"/>
<dbReference type="Pfam" id="PF07963">
    <property type="entry name" value="N_methyl"/>
    <property type="match status" value="1"/>
</dbReference>
<gene>
    <name evidence="2" type="ordered locus">M5M_04210</name>
</gene>
<dbReference type="SUPFAM" id="SSF54523">
    <property type="entry name" value="Pili subunits"/>
    <property type="match status" value="1"/>
</dbReference>
<dbReference type="RefSeq" id="WP_016389213.1">
    <property type="nucleotide sequence ID" value="NC_018868.3"/>
</dbReference>
<dbReference type="eggNOG" id="COG4966">
    <property type="taxonomic scope" value="Bacteria"/>
</dbReference>
<proteinExistence type="predicted"/>
<reference evidence="2 3" key="1">
    <citation type="journal article" date="2013" name="Genome Announc.">
        <title>Complete genome sequence of Simiduia agarivorans SA1(T), a marine bacterium able to degrade a variety of polysaccharides.</title>
        <authorList>
            <person name="Lin S.Y."/>
            <person name="Shieh W.Y."/>
            <person name="Chen J.S."/>
            <person name="Tang S.L."/>
        </authorList>
    </citation>
    <scope>NUCLEOTIDE SEQUENCE [LARGE SCALE GENOMIC DNA]</scope>
    <source>
        <strain evidence="3">DSM 21679 / JCM 13881 / BCRC 17597 / SA1</strain>
    </source>
</reference>
<dbReference type="EMBL" id="CP003746">
    <property type="protein sequence ID" value="AFU98049.2"/>
    <property type="molecule type" value="Genomic_DNA"/>
</dbReference>
<dbReference type="AlphaFoldDB" id="K4KG35"/>
<keyword evidence="1" id="KW-0472">Membrane</keyword>
<feature type="transmembrane region" description="Helical" evidence="1">
    <location>
        <begin position="12"/>
        <end position="37"/>
    </location>
</feature>
<dbReference type="Proteomes" id="UP000000466">
    <property type="component" value="Chromosome"/>
</dbReference>
<protein>
    <submittedName>
        <fullName evidence="2">MSHA biogenesis protein MshO</fullName>
    </submittedName>
</protein>
<dbReference type="InterPro" id="IPR045584">
    <property type="entry name" value="Pilin-like"/>
</dbReference>
<keyword evidence="3" id="KW-1185">Reference proteome</keyword>